<evidence type="ECO:0000259" key="5">
    <source>
        <dbReference type="Pfam" id="PF24827"/>
    </source>
</evidence>
<dbReference type="KEGG" id="abq:ABAZ39_20490"/>
<accession>A0A060DN53</accession>
<protein>
    <submittedName>
        <fullName evidence="6">Deacylase</fullName>
    </submittedName>
</protein>
<feature type="domain" description="Succinylglutamate desuccinylase/Aspartoacylase catalytic" evidence="5">
    <location>
        <begin position="33"/>
        <end position="266"/>
    </location>
</feature>
<dbReference type="AlphaFoldDB" id="A0A060DN53"/>
<gene>
    <name evidence="6" type="ORF">ABAZ39_20490</name>
</gene>
<keyword evidence="4" id="KW-0862">Zinc</keyword>
<evidence type="ECO:0000256" key="1">
    <source>
        <dbReference type="ARBA" id="ARBA00001947"/>
    </source>
</evidence>
<dbReference type="SUPFAM" id="SSF53187">
    <property type="entry name" value="Zn-dependent exopeptidases"/>
    <property type="match status" value="1"/>
</dbReference>
<dbReference type="Pfam" id="PF24827">
    <property type="entry name" value="AstE_AspA_cat"/>
    <property type="match status" value="1"/>
</dbReference>
<proteinExistence type="predicted"/>
<keyword evidence="2" id="KW-0479">Metal-binding</keyword>
<keyword evidence="3" id="KW-0378">Hydrolase</keyword>
<evidence type="ECO:0000256" key="2">
    <source>
        <dbReference type="ARBA" id="ARBA00022723"/>
    </source>
</evidence>
<sequence length="371" mass="39784">MHSAIIDLPSATPGTRRTLTVQRFGTAGARPCAYIQASLHADEIPAMLVADKLRRILTKLEAEGRIAGEVILVPVANPVGLGQSLMDHHLGRFDQDDGKNFNRDYPHLTEAVAERVADRLTDDGEANKAAIRAALAESLAERTPRTETEHMKHRLLDLALQADWVLDLHCDLEAVMHLYTLTPSAEAFAPLQRLLGARAVFLAEESGGDPFDEAVSRPWNELAKRWPDRPIPFGCHSVTVELRGQADVEHAQGEADAQAIAGFLTHAGVLSGEPPALPEPLCAPTPLESSEPLTAPVGGVVVFHHKAGDRVEAGAVVADILDPLTGEMTQVRSESAGVLYAHSATRFTLAGKRIAKVAGSTLRRTGPLLSA</sequence>
<dbReference type="PANTHER" id="PTHR37326:SF1">
    <property type="entry name" value="BLL3975 PROTEIN"/>
    <property type="match status" value="1"/>
</dbReference>
<organism evidence="6 7">
    <name type="scientific">Azospirillum argentinense</name>
    <dbReference type="NCBI Taxonomy" id="2970906"/>
    <lineage>
        <taxon>Bacteria</taxon>
        <taxon>Pseudomonadati</taxon>
        <taxon>Pseudomonadota</taxon>
        <taxon>Alphaproteobacteria</taxon>
        <taxon>Rhodospirillales</taxon>
        <taxon>Azospirillaceae</taxon>
        <taxon>Azospirillum</taxon>
    </lineage>
</organism>
<dbReference type="GO" id="GO:0016788">
    <property type="term" value="F:hydrolase activity, acting on ester bonds"/>
    <property type="evidence" value="ECO:0007669"/>
    <property type="project" value="InterPro"/>
</dbReference>
<comment type="cofactor">
    <cofactor evidence="1">
        <name>Zn(2+)</name>
        <dbReference type="ChEBI" id="CHEBI:29105"/>
    </cofactor>
</comment>
<dbReference type="Proteomes" id="UP000027186">
    <property type="component" value="Plasmid AbAZ39_p1"/>
</dbReference>
<dbReference type="CDD" id="cd06250">
    <property type="entry name" value="M14_PaAOTO_like"/>
    <property type="match status" value="1"/>
</dbReference>
<keyword evidence="6" id="KW-0614">Plasmid</keyword>
<dbReference type="GO" id="GO:0046872">
    <property type="term" value="F:metal ion binding"/>
    <property type="evidence" value="ECO:0007669"/>
    <property type="project" value="UniProtKB-KW"/>
</dbReference>
<dbReference type="EMBL" id="CP007794">
    <property type="protein sequence ID" value="AIB14302.1"/>
    <property type="molecule type" value="Genomic_DNA"/>
</dbReference>
<dbReference type="PANTHER" id="PTHR37326">
    <property type="entry name" value="BLL3975 PROTEIN"/>
    <property type="match status" value="1"/>
</dbReference>
<dbReference type="Gene3D" id="3.40.630.10">
    <property type="entry name" value="Zn peptidases"/>
    <property type="match status" value="1"/>
</dbReference>
<reference evidence="6 7" key="1">
    <citation type="journal article" date="2014" name="Genome Announc.">
        <title>Complete Genome Sequence of the Model Rhizosphere Strain Azospirillum brasilense Az39, Successfully Applied in Agriculture.</title>
        <authorList>
            <person name="Rivera D."/>
            <person name="Revale S."/>
            <person name="Molina R."/>
            <person name="Gualpa J."/>
            <person name="Puente M."/>
            <person name="Maroniche G."/>
            <person name="Paris G."/>
            <person name="Baker D."/>
            <person name="Clavijo B."/>
            <person name="McLay K."/>
            <person name="Spaepen S."/>
            <person name="Perticari A."/>
            <person name="Vazquez M."/>
            <person name="Wisniewski-Dye F."/>
            <person name="Watkins C."/>
            <person name="Martinez-Abarca F."/>
            <person name="Vanderleyden J."/>
            <person name="Cassan F."/>
        </authorList>
    </citation>
    <scope>NUCLEOTIDE SEQUENCE [LARGE SCALE GENOMIC DNA]</scope>
    <source>
        <strain evidence="6 7">Az39</strain>
        <plasmid evidence="6">AbAZ39_p1</plasmid>
    </source>
</reference>
<evidence type="ECO:0000256" key="3">
    <source>
        <dbReference type="ARBA" id="ARBA00022801"/>
    </source>
</evidence>
<dbReference type="InterPro" id="IPR053138">
    <property type="entry name" value="N-alpha-Ac-DABA_deacetylase"/>
</dbReference>
<evidence type="ECO:0000313" key="6">
    <source>
        <dbReference type="EMBL" id="AIB14302.1"/>
    </source>
</evidence>
<name>A0A060DN53_9PROT</name>
<dbReference type="RefSeq" id="WP_040134531.1">
    <property type="nucleotide sequence ID" value="NZ_CP007794.1"/>
</dbReference>
<evidence type="ECO:0000256" key="4">
    <source>
        <dbReference type="ARBA" id="ARBA00022833"/>
    </source>
</evidence>
<evidence type="ECO:0000313" key="7">
    <source>
        <dbReference type="Proteomes" id="UP000027186"/>
    </source>
</evidence>
<dbReference type="InterPro" id="IPR055438">
    <property type="entry name" value="AstE_AspA_cat"/>
</dbReference>
<geneLocation type="plasmid" evidence="6 7">
    <name>AbAZ39_p1</name>
</geneLocation>